<dbReference type="Pfam" id="PF01755">
    <property type="entry name" value="Glyco_transf_25"/>
    <property type="match status" value="1"/>
</dbReference>
<dbReference type="AlphaFoldDB" id="Q1YH55"/>
<protein>
    <submittedName>
        <fullName evidence="2">Possible glycosyl transferase</fullName>
    </submittedName>
</protein>
<evidence type="ECO:0000313" key="2">
    <source>
        <dbReference type="EMBL" id="EAS49724.1"/>
    </source>
</evidence>
<organism evidence="2 3">
    <name type="scientific">Aurantimonas manganoxydans (strain ATCC BAA-1229 / DSM 21871 / SI85-9A1)</name>
    <dbReference type="NCBI Taxonomy" id="287752"/>
    <lineage>
        <taxon>Bacteria</taxon>
        <taxon>Pseudomonadati</taxon>
        <taxon>Pseudomonadota</taxon>
        <taxon>Alphaproteobacteria</taxon>
        <taxon>Hyphomicrobiales</taxon>
        <taxon>Aurantimonadaceae</taxon>
        <taxon>Aurantimonas</taxon>
    </lineage>
</organism>
<dbReference type="Proteomes" id="UP000000321">
    <property type="component" value="Unassembled WGS sequence"/>
</dbReference>
<dbReference type="CDD" id="cd06532">
    <property type="entry name" value="Glyco_transf_25"/>
    <property type="match status" value="1"/>
</dbReference>
<sequence>MRSTGCRSQHTIEAKALRFFVINLDRSTERWHEIAQSAADIGVDVTRVPGTDGAAIPVAEWRDVDHDRFRRSHGRIILPGEYGCYRSHLAALQAVIDSGETVAVICEDDIILKPETPAAVAAILEQKPDLHVLKLANHRIRGFVSHGGEGVGKFGRCVHGPQGSAACYAVTREGARILHDALQTMWLPWDIAFERGWALNARIYTVPRKVIGFSKLSRGSTITTSRSSDYKSSKIPLFQRTPTLLFRALDYVRRAAYALR</sequence>
<keyword evidence="3" id="KW-1185">Reference proteome</keyword>
<comment type="caution">
    <text evidence="2">The sequence shown here is derived from an EMBL/GenBank/DDBJ whole genome shotgun (WGS) entry which is preliminary data.</text>
</comment>
<evidence type="ECO:0000313" key="3">
    <source>
        <dbReference type="Proteomes" id="UP000000321"/>
    </source>
</evidence>
<evidence type="ECO:0000259" key="1">
    <source>
        <dbReference type="Pfam" id="PF01755"/>
    </source>
</evidence>
<dbReference type="BioCyc" id="AURANTIMONAS:SI859A1_00384-MONOMER"/>
<reference evidence="2 3" key="1">
    <citation type="journal article" date="2008" name="Appl. Environ. Microbiol.">
        <title>Genomic insights into Mn(II) oxidation by the marine alphaproteobacterium Aurantimonas sp. strain SI85-9A1.</title>
        <authorList>
            <person name="Dick G.J."/>
            <person name="Podell S."/>
            <person name="Johnson H.A."/>
            <person name="Rivera-Espinoza Y."/>
            <person name="Bernier-Latmani R."/>
            <person name="McCarthy J.K."/>
            <person name="Torpey J.W."/>
            <person name="Clement B.G."/>
            <person name="Gaasterland T."/>
            <person name="Tebo B.M."/>
        </authorList>
    </citation>
    <scope>NUCLEOTIDE SEQUENCE [LARGE SCALE GENOMIC DNA]</scope>
    <source>
        <strain evidence="2 3">SI85-9A1</strain>
    </source>
</reference>
<dbReference type="RefSeq" id="WP_009208263.1">
    <property type="nucleotide sequence ID" value="NZ_BBWP01000031.1"/>
</dbReference>
<dbReference type="EMBL" id="AAPJ01000004">
    <property type="protein sequence ID" value="EAS49724.1"/>
    <property type="molecule type" value="Genomic_DNA"/>
</dbReference>
<gene>
    <name evidence="2" type="ORF">SI859A1_00384</name>
</gene>
<proteinExistence type="predicted"/>
<accession>Q1YH55</accession>
<keyword evidence="2" id="KW-0808">Transferase</keyword>
<dbReference type="InterPro" id="IPR002654">
    <property type="entry name" value="Glyco_trans_25"/>
</dbReference>
<dbReference type="HOGENOM" id="CLU_071269_3_0_5"/>
<dbReference type="OrthoDB" id="259382at2"/>
<feature type="domain" description="Glycosyl transferase family 25" evidence="1">
    <location>
        <begin position="18"/>
        <end position="139"/>
    </location>
</feature>
<dbReference type="GO" id="GO:0016740">
    <property type="term" value="F:transferase activity"/>
    <property type="evidence" value="ECO:0007669"/>
    <property type="project" value="UniProtKB-KW"/>
</dbReference>
<name>Q1YH55_AURMS</name>